<gene>
    <name evidence="2" type="ORF">D5F01_LYC05834</name>
</gene>
<feature type="region of interest" description="Disordered" evidence="1">
    <location>
        <begin position="120"/>
        <end position="182"/>
    </location>
</feature>
<evidence type="ECO:0000313" key="2">
    <source>
        <dbReference type="EMBL" id="KAE8294912.1"/>
    </source>
</evidence>
<evidence type="ECO:0000256" key="1">
    <source>
        <dbReference type="SAM" id="MobiDB-lite"/>
    </source>
</evidence>
<dbReference type="Proteomes" id="UP000424527">
    <property type="component" value="Unassembled WGS sequence"/>
</dbReference>
<protein>
    <submittedName>
        <fullName evidence="2">Uncharacterized protein</fullName>
    </submittedName>
</protein>
<keyword evidence="3" id="KW-1185">Reference proteome</keyword>
<feature type="region of interest" description="Disordered" evidence="1">
    <location>
        <begin position="196"/>
        <end position="217"/>
    </location>
</feature>
<proteinExistence type="predicted"/>
<organism evidence="2 3">
    <name type="scientific">Larimichthys crocea</name>
    <name type="common">Large yellow croaker</name>
    <name type="synonym">Pseudosciaena crocea</name>
    <dbReference type="NCBI Taxonomy" id="215358"/>
    <lineage>
        <taxon>Eukaryota</taxon>
        <taxon>Metazoa</taxon>
        <taxon>Chordata</taxon>
        <taxon>Craniata</taxon>
        <taxon>Vertebrata</taxon>
        <taxon>Euteleostomi</taxon>
        <taxon>Actinopterygii</taxon>
        <taxon>Neopterygii</taxon>
        <taxon>Teleostei</taxon>
        <taxon>Neoteleostei</taxon>
        <taxon>Acanthomorphata</taxon>
        <taxon>Eupercaria</taxon>
        <taxon>Sciaenidae</taxon>
        <taxon>Larimichthys</taxon>
    </lineage>
</organism>
<feature type="compositionally biased region" description="Basic and acidic residues" evidence="1">
    <location>
        <begin position="152"/>
        <end position="166"/>
    </location>
</feature>
<comment type="caution">
    <text evidence="2">The sequence shown here is derived from an EMBL/GenBank/DDBJ whole genome shotgun (WGS) entry which is preliminary data.</text>
</comment>
<sequence length="279" mass="30075">MLEELRLFMDGLVVLEQLRSSWTGWVEDVGAAGLFMDGLGGVGAAEALHGRAGWCWKLRLFRDGWVVLEQLRLFMEGWWRMLEQLALHGRAGWCGAVRSWTGGGVLEQLALHDGLGRARGSRTAANVSHPAPQTGPIPSVPVNKHGSVLSESRAERGAVNRVRHGELTPARSARSGRDRDSRAAASLCGEQASCSRTRSEPLRAGNTHSTRDKGNILTPQEATGTEASCCAGLSWIRRSELQNRTRCVDARDAAAATAAAHCACARQTRTPLLHVGIDG</sequence>
<dbReference type="EMBL" id="REGW02000006">
    <property type="protein sequence ID" value="KAE8294912.1"/>
    <property type="molecule type" value="Genomic_DNA"/>
</dbReference>
<dbReference type="AlphaFoldDB" id="A0A6G0IUI4"/>
<evidence type="ECO:0000313" key="3">
    <source>
        <dbReference type="Proteomes" id="UP000424527"/>
    </source>
</evidence>
<accession>A0A6G0IUI4</accession>
<name>A0A6G0IUI4_LARCR</name>
<reference evidence="2 3" key="1">
    <citation type="submission" date="2019-07" db="EMBL/GenBank/DDBJ databases">
        <title>Chromosome genome assembly for large yellow croaker.</title>
        <authorList>
            <person name="Xiao S."/>
        </authorList>
    </citation>
    <scope>NUCLEOTIDE SEQUENCE [LARGE SCALE GENOMIC DNA]</scope>
    <source>
        <strain evidence="2">JMULYC20181020</strain>
        <tissue evidence="2">Muscle</tissue>
    </source>
</reference>